<dbReference type="Pfam" id="PF25597">
    <property type="entry name" value="SH3_retrovirus"/>
    <property type="match status" value="1"/>
</dbReference>
<organism evidence="4 5">
    <name type="scientific">Tanacetum coccineum</name>
    <dbReference type="NCBI Taxonomy" id="301880"/>
    <lineage>
        <taxon>Eukaryota</taxon>
        <taxon>Viridiplantae</taxon>
        <taxon>Streptophyta</taxon>
        <taxon>Embryophyta</taxon>
        <taxon>Tracheophyta</taxon>
        <taxon>Spermatophyta</taxon>
        <taxon>Magnoliopsida</taxon>
        <taxon>eudicotyledons</taxon>
        <taxon>Gunneridae</taxon>
        <taxon>Pentapetalae</taxon>
        <taxon>asterids</taxon>
        <taxon>campanulids</taxon>
        <taxon>Asterales</taxon>
        <taxon>Asteraceae</taxon>
        <taxon>Asteroideae</taxon>
        <taxon>Anthemideae</taxon>
        <taxon>Anthemidinae</taxon>
        <taxon>Tanacetum</taxon>
    </lineage>
</organism>
<dbReference type="EMBL" id="BQNB010020188">
    <property type="protein sequence ID" value="GJT93286.1"/>
    <property type="molecule type" value="Genomic_DNA"/>
</dbReference>
<evidence type="ECO:0000256" key="1">
    <source>
        <dbReference type="SAM" id="MobiDB-lite"/>
    </source>
</evidence>
<name>A0ABQ5HZH1_9ASTR</name>
<feature type="region of interest" description="Disordered" evidence="1">
    <location>
        <begin position="273"/>
        <end position="332"/>
    </location>
</feature>
<feature type="compositionally biased region" description="Polar residues" evidence="1">
    <location>
        <begin position="1061"/>
        <end position="1072"/>
    </location>
</feature>
<dbReference type="InterPro" id="IPR057670">
    <property type="entry name" value="SH3_retrovirus"/>
</dbReference>
<feature type="domain" description="Retroviral polymerase SH3-like" evidence="3">
    <location>
        <begin position="162"/>
        <end position="203"/>
    </location>
</feature>
<dbReference type="InterPro" id="IPR013103">
    <property type="entry name" value="RVT_2"/>
</dbReference>
<sequence length="1267" mass="142223">MTHPSPKRNMAPKAVLMRSGLVSLTTARLVKTAQPKTTVNGARPVTNVFNKVHSTVRRPINNKTTTKNSYFNQKVDTARSKAVLNAVKGNHVNVIKAFACSVWKPKTKGNPQQDLQEKGVIDSGCSRHMTGNMSYLTDFEEIDRGYVAFGGNPKGGKITGRDGKVDEGFFVGYSINSKAFIVFNSRTRIVEENPHVQFSENTPNITESGPNWLFNIDALTTSMNYKPVITRNQSNNNTSTKACDDAGKARMETVHGKYYILLPLWTADLPFSQSSKSSPDTGFKPSGDDEKKVTKEPRKEGGDSSKDRECSDQEKEENVNNTNTVNAASTNEVNAVGAKTSIELPDDPNMLELEDIVYLDDDEDVGVEADMNNLDAFMPVSPIPTTRVHKDHQVKNIIGDLNSAPQTRRMTKNLEEHEEPKKVIHALKDPSWIEAMQEELLQSKLQEVWTLVDLPNGKRPIGTKWVYRNKKDEIGIVCTRMDVKSAFLYGKIEEEVYVCQPPGFEDPDFPDRVYKVEKALYGLHQAPRAWYETLSTYLLDNGFQRGKIDKTLFIRRDKGDILLVQVYVDDIIFGSTKKSLCTEFEKMMHKKFQMSSMGELTFFLGLQVKQKEDGIFISQDKYVTEILKKFGFTDVKTASTPMETQKLLLKDEDGEEVDVHLYRSMIGSLMYLTSSRPDIMFAVCACARYQVNPKVSHLHAVKRIFRYLKGQPKLGLWYPKDSPFDLVAYTDSDYAGASLDRRSTTGDGKAYIALNWINAGDSKLMLLGRNLIFLRKVNAARHKLTAAWESKTYNLAGERNVIEGQFYKYSIINYALTVNPTIYILCIEQFWAIVKAKTVNREVQLQALVDGKKIIITESIVRRDLQLEDAEGVDCILFPTMEIPRSTAWNEFSSTMASAIICLATNQKFNFSKYIFESMVKNLDNVGKILMYPRFIHVFVNQQLEGMPAHKRIYIAPSHTKNIFGNMSRLGKGFSGRDTPLFPTMMVQAQQEQGKGLAMPTDPQHVPTITQLSTSQPKKTQKPRKPKMNTEVPQPSGSTKHVANEAVNEEMDDSLVRAATTASSLEAEQDSGSGPRRQDTMRDTIAQTSLKLRVKKLEKKGRSRTHKLKRLYKVGRSARVISSDEASLGDQEDASKQGRKIDDIDKDAEITLVDETQGRYGDDLMFDIGVLDDKEVFAGQDMAEKEINMAEKEVSTANPITTASVEVTTANATTTIADDLTLAQTLIKIRSVRPKAKGIVFREQGESTTITIRPQQEPLKDKGKGIM</sequence>
<gene>
    <name evidence="4" type="ORF">Tco_1082131</name>
</gene>
<dbReference type="InterPro" id="IPR043502">
    <property type="entry name" value="DNA/RNA_pol_sf"/>
</dbReference>
<reference evidence="4" key="2">
    <citation type="submission" date="2022-01" db="EMBL/GenBank/DDBJ databases">
        <authorList>
            <person name="Yamashiro T."/>
            <person name="Shiraishi A."/>
            <person name="Satake H."/>
            <person name="Nakayama K."/>
        </authorList>
    </citation>
    <scope>NUCLEOTIDE SEQUENCE</scope>
</reference>
<protein>
    <submittedName>
        <fullName evidence="4">Ribonuclease H-like domain-containing protein</fullName>
    </submittedName>
</protein>
<keyword evidence="5" id="KW-1185">Reference proteome</keyword>
<comment type="caution">
    <text evidence="4">The sequence shown here is derived from an EMBL/GenBank/DDBJ whole genome shotgun (WGS) entry which is preliminary data.</text>
</comment>
<accession>A0ABQ5HZH1</accession>
<feature type="region of interest" description="Disordered" evidence="1">
    <location>
        <begin position="1061"/>
        <end position="1086"/>
    </location>
</feature>
<feature type="compositionally biased region" description="Polar residues" evidence="1">
    <location>
        <begin position="1031"/>
        <end position="1041"/>
    </location>
</feature>
<feature type="domain" description="Reverse transcriptase Ty1/copia-type" evidence="2">
    <location>
        <begin position="477"/>
        <end position="643"/>
    </location>
</feature>
<feature type="compositionally biased region" description="Basic and acidic residues" evidence="1">
    <location>
        <begin position="286"/>
        <end position="318"/>
    </location>
</feature>
<feature type="compositionally biased region" description="Low complexity" evidence="1">
    <location>
        <begin position="319"/>
        <end position="332"/>
    </location>
</feature>
<dbReference type="Pfam" id="PF07727">
    <property type="entry name" value="RVT_2"/>
    <property type="match status" value="1"/>
</dbReference>
<reference evidence="4" key="1">
    <citation type="journal article" date="2022" name="Int. J. Mol. Sci.">
        <title>Draft Genome of Tanacetum Coccineum: Genomic Comparison of Closely Related Tanacetum-Family Plants.</title>
        <authorList>
            <person name="Yamashiro T."/>
            <person name="Shiraishi A."/>
            <person name="Nakayama K."/>
            <person name="Satake H."/>
        </authorList>
    </citation>
    <scope>NUCLEOTIDE SEQUENCE</scope>
</reference>
<evidence type="ECO:0000313" key="5">
    <source>
        <dbReference type="Proteomes" id="UP001151760"/>
    </source>
</evidence>
<dbReference type="Proteomes" id="UP001151760">
    <property type="component" value="Unassembled WGS sequence"/>
</dbReference>
<evidence type="ECO:0000259" key="2">
    <source>
        <dbReference type="Pfam" id="PF07727"/>
    </source>
</evidence>
<feature type="region of interest" description="Disordered" evidence="1">
    <location>
        <begin position="989"/>
        <end position="1041"/>
    </location>
</feature>
<dbReference type="PANTHER" id="PTHR11439">
    <property type="entry name" value="GAG-POL-RELATED RETROTRANSPOSON"/>
    <property type="match status" value="1"/>
</dbReference>
<proteinExistence type="predicted"/>
<evidence type="ECO:0000313" key="4">
    <source>
        <dbReference type="EMBL" id="GJT93286.1"/>
    </source>
</evidence>
<dbReference type="SUPFAM" id="SSF56672">
    <property type="entry name" value="DNA/RNA polymerases"/>
    <property type="match status" value="1"/>
</dbReference>
<dbReference type="PANTHER" id="PTHR11439:SF495">
    <property type="entry name" value="REVERSE TRANSCRIPTASE, RNA-DEPENDENT DNA POLYMERASE-RELATED"/>
    <property type="match status" value="1"/>
</dbReference>
<evidence type="ECO:0000259" key="3">
    <source>
        <dbReference type="Pfam" id="PF25597"/>
    </source>
</evidence>